<evidence type="ECO:0000256" key="1">
    <source>
        <dbReference type="ARBA" id="ARBA00023172"/>
    </source>
</evidence>
<dbReference type="EMBL" id="CAMXCT030000597">
    <property type="protein sequence ID" value="CAL4768245.1"/>
    <property type="molecule type" value="Genomic_DNA"/>
</dbReference>
<accession>A0A9P1BYX5</accession>
<dbReference type="EMBL" id="CAMXCT020000597">
    <property type="protein sequence ID" value="CAL1134308.1"/>
    <property type="molecule type" value="Genomic_DNA"/>
</dbReference>
<feature type="region of interest" description="Disordered" evidence="2">
    <location>
        <begin position="690"/>
        <end position="728"/>
    </location>
</feature>
<gene>
    <name evidence="3" type="ORF">C1SCF055_LOCUS8774</name>
</gene>
<keyword evidence="5" id="KW-0418">Kinase</keyword>
<keyword evidence="1" id="KW-0233">DNA recombination</keyword>
<evidence type="ECO:0000313" key="4">
    <source>
        <dbReference type="EMBL" id="CAL1134308.1"/>
    </source>
</evidence>
<evidence type="ECO:0000313" key="5">
    <source>
        <dbReference type="EMBL" id="CAL4768245.1"/>
    </source>
</evidence>
<evidence type="ECO:0000256" key="2">
    <source>
        <dbReference type="SAM" id="MobiDB-lite"/>
    </source>
</evidence>
<dbReference type="Gene3D" id="1.10.443.10">
    <property type="entry name" value="Intergrase catalytic core"/>
    <property type="match status" value="1"/>
</dbReference>
<evidence type="ECO:0000313" key="6">
    <source>
        <dbReference type="Proteomes" id="UP001152797"/>
    </source>
</evidence>
<feature type="compositionally biased region" description="Polar residues" evidence="2">
    <location>
        <begin position="801"/>
        <end position="824"/>
    </location>
</feature>
<feature type="region of interest" description="Disordered" evidence="2">
    <location>
        <begin position="437"/>
        <end position="459"/>
    </location>
</feature>
<dbReference type="InterPro" id="IPR011010">
    <property type="entry name" value="DNA_brk_join_enz"/>
</dbReference>
<reference evidence="4" key="2">
    <citation type="submission" date="2024-04" db="EMBL/GenBank/DDBJ databases">
        <authorList>
            <person name="Chen Y."/>
            <person name="Shah S."/>
            <person name="Dougan E. K."/>
            <person name="Thang M."/>
            <person name="Chan C."/>
        </authorList>
    </citation>
    <scope>NUCLEOTIDE SEQUENCE [LARGE SCALE GENOMIC DNA]</scope>
</reference>
<sequence length="2310" mass="257306">MGAGASVEENRKVLKLSIYSAAAALQGGCAPEETGDAWEGASFEDWLTLWQRLALFKTPVAATLVTAVEPDPLPGGADLAALEPETVVAQAEDWWLVETPEVLPAVVAALGPRLRTGNADSVHRITCAYTRGRQAAAIRRGEVGVFSGPRSELRVRYYVVLANGRGVEPYYTRDYRTYLEDVKFQGVFDVQAISHGFASEAEVTAFILGAGFRIVVARVVESGAIVCIPRLGLDISHFTHAEEDGYPGILGPYMEGTVDPVSTRAVRRKLDVILFDLDASGFDCIVTELPGDVLIEQVTTFGSYRGSPDWPSPASLLALVDIFLQAGQDERLEVYQSCAEAANGEDQPGGEARRETAPADQLLQQLLTQAEVTQRAVQGLQGQVAQVGGMGKRLDRLEAGAPAAPDAPPRQPQLFNRSPGPLPAATQQRLRELASAGPGRLGDLRGVARPSAAADGGVPLGGMVEVAEEEEDLEIAEAEANPATSTLEKLLASQTKLLSQLVAAKTAQADPLRILGAASEDPEDAPRGSGVKGISARQVLADHFKRHPGKVHQLFKDRLALARRKTSSSEVEPRDLWMHFQETVPFGNLKTLTYVGFIAAAMFEAAERGDGQRVQMLIALLAVFVEQAACDGGQLRLAHLLTNLEDPPFAQTELHKSIKTEFTHGQLADPRWIATQLAYLKDLEQMSDKTTKLVRPKSSPENVPEDDKKPAPKWSFASSTLPDRASKGASRLLPSFVTSRPSSGLDRAFGKFSSLSEALDELGTATQSLRHELDAYCRGKGPSTFGAAADFDGEAAKQDPASPSCSSTPVQPSRTVSGSQSKGSTAMPVDPDRIQFKHAPTFSPEQFINDPLLKAGFLDPKLIRTPESTWPKVRPARVMCSRDDLLKLFKKRDDVHCFKLLEASQSEYKYRCGLFAVYKSTEKDRQIFNPIPENGRTLSLNSSTITLAHGSLLCNLFLDQHEDLVMGADDLEDFYHCFQVPPEHADRNHVHGVFPAETFSSFNAWDPKFAGKMVVGCFSTLAMGTSYAVELAQHSHTNLLQRAGVLREDMQVCYRKPLPRSPVLVMLCIDDLAVLQKVPRGLCGNSEAVQREDRRLLSLAGQAYRDAGLRVSEKKSIRDSFQTTILGAEIDGRRGLVSAPRLRILMLAKLTLQLVQLGWTSKHLLETIIGCWIFVLMFRRPLLSLLNDVFHEGAHCYNRFDYFQMTTGAKQELLMLAIWSPFAFTNLRAQPLDQLFCSDASLHGGGVCSTPISRAATLELCRVFRGSGHLSAAHAAAGFRVHPGFDIKDGAVGDVLRPSTFLAIIGLLVRRVVSSRSIGVASIWLESFAAPFGAQSLQSLKCMPRSRQATAASRSAFSLEVTASRHPATNKRRDVCFDSFCKWIKDELDVLVFAENFPPELMSTALIAYGKHLFYSGAPKYVFAETINTVVDRFQSYRPFITAAWSTLKKWEEAEPSERAMVMPASVFQAGVALALLWQWPFFAAAMLLGFHGLLRPNEILPLRRSDLVLPRDVLSAELICYVKLVKTKTSRFMLRQHARISDQVTVLFLDSLFGCMPNTQLLFGCSFSMFRTRWNLLFKTLGIPTTEKQRGITPKSLRGSGASWMFHYTEDVNRVLWRGRWQSRRTLEHYLQDVMGQVLLADLPQDQRNVVLELSDEEELEGEDYEGCFPDASFTRFMRGKLPKEEVQEAVRKWVQEQIAESEEDQNDQKRSIWRDALRACQGRSPRSKTSYLKAIDLLVETIGKDDPEIILISGLQVSGIPDFAYALLESLPEVQTFSNGSYLEVLMEFYPPYVESYQQSWAMEFWHKEVLPRAKEAIVERLKEKNDEGRCKVLFDSFDGTMLHSMGEWLRLGADPVGFLEPEEVEEFLKLHRQVEDYWPRWPAHLDLVKAIATRDKVALSSALDKANLNEDAIDGDSKTASLLVLSMWKCWQRRWSEILLERQHIVMDGKTVWLPYDDLEIFKMILARPDIDPNVGAYSYGWHGSHVRATALGMALLADLDTGCCDHLLEGDSLLVAPRREIVEVLANDPRVDLEDVFFEHYEEGGDVWLSALTFMQCKSYGAIDMASAMVLMKAGALMSPGWVKLLEDLDQGLQKDLNEELQQQLIQEQEEAGNVRQLQRTNLQGYTLFEDNSHVLRMNKSEILKSRIEGEKEVKEWYGIVKKGSLVFTWPKSFPPNYCRAAHALDSAFRKSLGRGVVCCILDFLPFYEFNRRRVPRSTFHKQVDVFGRPVAPCIYDMNQFQGKIQKKLQEEEEECEILEGERDEEAEAEEAGAKKEEFPEINETCWAQDTSLRLDPVDPPDECEE</sequence>
<feature type="region of interest" description="Disordered" evidence="2">
    <location>
        <begin position="794"/>
        <end position="831"/>
    </location>
</feature>
<feature type="region of interest" description="Disordered" evidence="2">
    <location>
        <begin position="2262"/>
        <end position="2286"/>
    </location>
</feature>
<dbReference type="GO" id="GO:0006310">
    <property type="term" value="P:DNA recombination"/>
    <property type="evidence" value="ECO:0007669"/>
    <property type="project" value="UniProtKB-KW"/>
</dbReference>
<proteinExistence type="predicted"/>
<organism evidence="3">
    <name type="scientific">Cladocopium goreaui</name>
    <dbReference type="NCBI Taxonomy" id="2562237"/>
    <lineage>
        <taxon>Eukaryota</taxon>
        <taxon>Sar</taxon>
        <taxon>Alveolata</taxon>
        <taxon>Dinophyceae</taxon>
        <taxon>Suessiales</taxon>
        <taxon>Symbiodiniaceae</taxon>
        <taxon>Cladocopium</taxon>
    </lineage>
</organism>
<dbReference type="SUPFAM" id="SSF56349">
    <property type="entry name" value="DNA breaking-rejoining enzymes"/>
    <property type="match status" value="1"/>
</dbReference>
<comment type="caution">
    <text evidence="3">The sequence shown here is derived from an EMBL/GenBank/DDBJ whole genome shotgun (WGS) entry which is preliminary data.</text>
</comment>
<name>A0A9P1BYX5_9DINO</name>
<keyword evidence="5" id="KW-0808">Transferase</keyword>
<dbReference type="GO" id="GO:0016301">
    <property type="term" value="F:kinase activity"/>
    <property type="evidence" value="ECO:0007669"/>
    <property type="project" value="UniProtKB-KW"/>
</dbReference>
<dbReference type="EMBL" id="CAMXCT010000597">
    <property type="protein sequence ID" value="CAI3980933.1"/>
    <property type="molecule type" value="Genomic_DNA"/>
</dbReference>
<reference evidence="3" key="1">
    <citation type="submission" date="2022-10" db="EMBL/GenBank/DDBJ databases">
        <authorList>
            <person name="Chen Y."/>
            <person name="Dougan E. K."/>
            <person name="Chan C."/>
            <person name="Rhodes N."/>
            <person name="Thang M."/>
        </authorList>
    </citation>
    <scope>NUCLEOTIDE SEQUENCE</scope>
</reference>
<protein>
    <submittedName>
        <fullName evidence="5">Calcium/calmodulin-dependent protein kinase type IV</fullName>
    </submittedName>
</protein>
<keyword evidence="6" id="KW-1185">Reference proteome</keyword>
<dbReference type="Proteomes" id="UP001152797">
    <property type="component" value="Unassembled WGS sequence"/>
</dbReference>
<dbReference type="GO" id="GO:0015074">
    <property type="term" value="P:DNA integration"/>
    <property type="evidence" value="ECO:0007669"/>
    <property type="project" value="InterPro"/>
</dbReference>
<feature type="region of interest" description="Disordered" evidence="2">
    <location>
        <begin position="400"/>
        <end position="424"/>
    </location>
</feature>
<feature type="compositionally biased region" description="Acidic residues" evidence="2">
    <location>
        <begin position="2262"/>
        <end position="2275"/>
    </location>
</feature>
<dbReference type="InterPro" id="IPR013762">
    <property type="entry name" value="Integrase-like_cat_sf"/>
</dbReference>
<dbReference type="OrthoDB" id="446451at2759"/>
<dbReference type="GO" id="GO:0003677">
    <property type="term" value="F:DNA binding"/>
    <property type="evidence" value="ECO:0007669"/>
    <property type="project" value="InterPro"/>
</dbReference>
<evidence type="ECO:0000313" key="3">
    <source>
        <dbReference type="EMBL" id="CAI3980933.1"/>
    </source>
</evidence>